<sequence length="221" mass="25176">MVGDAYRPDLSSCILGLEAGKSISDHSWPMQTGFDQLPLSQERLEFPKHFGMLPDTAELELTEFEQMKVERQISASLYAMNGVNEYMGNISFDAGDPLWDLSTLFTLVLSKIDWMLLIPPSLSLHNETKKFEFTQDCQFFGMIVALVLPVLQTVHRQNVHRYCGPRLQMVFIALPILGTMNDLRLESPGYHEIELFAYSLGSKLIKFHPSNVIELQKDQHP</sequence>
<dbReference type="Proteomes" id="UP000516437">
    <property type="component" value="Unassembled WGS sequence"/>
</dbReference>
<evidence type="ECO:0000313" key="1">
    <source>
        <dbReference type="EMBL" id="KAB1199769.1"/>
    </source>
</evidence>
<proteinExistence type="predicted"/>
<dbReference type="OrthoDB" id="773121at2759"/>
<gene>
    <name evidence="1" type="ORF">CJ030_MR0G013901</name>
</gene>
<dbReference type="EMBL" id="RXIC02000419">
    <property type="protein sequence ID" value="KAB1199769.1"/>
    <property type="molecule type" value="Genomic_DNA"/>
</dbReference>
<accession>A0A6A1UHM6</accession>
<organism evidence="1 2">
    <name type="scientific">Morella rubra</name>
    <name type="common">Chinese bayberry</name>
    <dbReference type="NCBI Taxonomy" id="262757"/>
    <lineage>
        <taxon>Eukaryota</taxon>
        <taxon>Viridiplantae</taxon>
        <taxon>Streptophyta</taxon>
        <taxon>Embryophyta</taxon>
        <taxon>Tracheophyta</taxon>
        <taxon>Spermatophyta</taxon>
        <taxon>Magnoliopsida</taxon>
        <taxon>eudicotyledons</taxon>
        <taxon>Gunneridae</taxon>
        <taxon>Pentapetalae</taxon>
        <taxon>rosids</taxon>
        <taxon>fabids</taxon>
        <taxon>Fagales</taxon>
        <taxon>Myricaceae</taxon>
        <taxon>Morella</taxon>
    </lineage>
</organism>
<evidence type="ECO:0000313" key="2">
    <source>
        <dbReference type="Proteomes" id="UP000516437"/>
    </source>
</evidence>
<keyword evidence="2" id="KW-1185">Reference proteome</keyword>
<dbReference type="AlphaFoldDB" id="A0A6A1UHM6"/>
<reference evidence="1 2" key="1">
    <citation type="journal article" date="2019" name="Plant Biotechnol. J.">
        <title>The red bayberry genome and genetic basis of sex determination.</title>
        <authorList>
            <person name="Jia H.M."/>
            <person name="Jia H.J."/>
            <person name="Cai Q.L."/>
            <person name="Wang Y."/>
            <person name="Zhao H.B."/>
            <person name="Yang W.F."/>
            <person name="Wang G.Y."/>
            <person name="Li Y.H."/>
            <person name="Zhan D.L."/>
            <person name="Shen Y.T."/>
            <person name="Niu Q.F."/>
            <person name="Chang L."/>
            <person name="Qiu J."/>
            <person name="Zhao L."/>
            <person name="Xie H.B."/>
            <person name="Fu W.Y."/>
            <person name="Jin J."/>
            <person name="Li X.W."/>
            <person name="Jiao Y."/>
            <person name="Zhou C.C."/>
            <person name="Tu T."/>
            <person name="Chai C.Y."/>
            <person name="Gao J.L."/>
            <person name="Fan L.J."/>
            <person name="van de Weg E."/>
            <person name="Wang J.Y."/>
            <person name="Gao Z.S."/>
        </authorList>
    </citation>
    <scope>NUCLEOTIDE SEQUENCE [LARGE SCALE GENOMIC DNA]</scope>
    <source>
        <tissue evidence="1">Leaves</tissue>
    </source>
</reference>
<comment type="caution">
    <text evidence="1">The sequence shown here is derived from an EMBL/GenBank/DDBJ whole genome shotgun (WGS) entry which is preliminary data.</text>
</comment>
<name>A0A6A1UHM6_9ROSI</name>
<protein>
    <submittedName>
        <fullName evidence="1">Ethylene-responsive transcription factor RAP2-11</fullName>
    </submittedName>
</protein>